<protein>
    <submittedName>
        <fullName evidence="2">Uncharacterized protein</fullName>
    </submittedName>
</protein>
<accession>A0AAN6MLZ5</accession>
<dbReference type="Proteomes" id="UP001303889">
    <property type="component" value="Unassembled WGS sequence"/>
</dbReference>
<dbReference type="EMBL" id="MU855452">
    <property type="protein sequence ID" value="KAK3903382.1"/>
    <property type="molecule type" value="Genomic_DNA"/>
</dbReference>
<name>A0AAN6MLZ5_9PEZI</name>
<feature type="compositionally biased region" description="Basic and acidic residues" evidence="1">
    <location>
        <begin position="74"/>
        <end position="119"/>
    </location>
</feature>
<feature type="region of interest" description="Disordered" evidence="1">
    <location>
        <begin position="74"/>
        <end position="124"/>
    </location>
</feature>
<evidence type="ECO:0000256" key="1">
    <source>
        <dbReference type="SAM" id="MobiDB-lite"/>
    </source>
</evidence>
<reference evidence="2" key="2">
    <citation type="submission" date="2023-05" db="EMBL/GenBank/DDBJ databases">
        <authorList>
            <consortium name="Lawrence Berkeley National Laboratory"/>
            <person name="Steindorff A."/>
            <person name="Hensen N."/>
            <person name="Bonometti L."/>
            <person name="Westerberg I."/>
            <person name="Brannstrom I.O."/>
            <person name="Guillou S."/>
            <person name="Cros-Aarteil S."/>
            <person name="Calhoun S."/>
            <person name="Haridas S."/>
            <person name="Kuo A."/>
            <person name="Mondo S."/>
            <person name="Pangilinan J."/>
            <person name="Riley R."/>
            <person name="Labutti K."/>
            <person name="Andreopoulos B."/>
            <person name="Lipzen A."/>
            <person name="Chen C."/>
            <person name="Yanf M."/>
            <person name="Daum C."/>
            <person name="Ng V."/>
            <person name="Clum A."/>
            <person name="Ohm R."/>
            <person name="Martin F."/>
            <person name="Silar P."/>
            <person name="Natvig D."/>
            <person name="Lalanne C."/>
            <person name="Gautier V."/>
            <person name="Ament-Velasquez S.L."/>
            <person name="Kruys A."/>
            <person name="Hutchinson M.I."/>
            <person name="Powell A.J."/>
            <person name="Barry K."/>
            <person name="Miller A.N."/>
            <person name="Grigoriev I.V."/>
            <person name="Debuchy R."/>
            <person name="Gladieux P."/>
            <person name="Thoren M.H."/>
            <person name="Johannesson H."/>
        </authorList>
    </citation>
    <scope>NUCLEOTIDE SEQUENCE</scope>
    <source>
        <strain evidence="2">CBS 103.79</strain>
    </source>
</reference>
<reference evidence="2" key="1">
    <citation type="journal article" date="2023" name="Mol. Phylogenet. Evol.">
        <title>Genome-scale phylogeny and comparative genomics of the fungal order Sordariales.</title>
        <authorList>
            <person name="Hensen N."/>
            <person name="Bonometti L."/>
            <person name="Westerberg I."/>
            <person name="Brannstrom I.O."/>
            <person name="Guillou S."/>
            <person name="Cros-Aarteil S."/>
            <person name="Calhoun S."/>
            <person name="Haridas S."/>
            <person name="Kuo A."/>
            <person name="Mondo S."/>
            <person name="Pangilinan J."/>
            <person name="Riley R."/>
            <person name="LaButti K."/>
            <person name="Andreopoulos B."/>
            <person name="Lipzen A."/>
            <person name="Chen C."/>
            <person name="Yan M."/>
            <person name="Daum C."/>
            <person name="Ng V."/>
            <person name="Clum A."/>
            <person name="Steindorff A."/>
            <person name="Ohm R.A."/>
            <person name="Martin F."/>
            <person name="Silar P."/>
            <person name="Natvig D.O."/>
            <person name="Lalanne C."/>
            <person name="Gautier V."/>
            <person name="Ament-Velasquez S.L."/>
            <person name="Kruys A."/>
            <person name="Hutchinson M.I."/>
            <person name="Powell A.J."/>
            <person name="Barry K."/>
            <person name="Miller A.N."/>
            <person name="Grigoriev I.V."/>
            <person name="Debuchy R."/>
            <person name="Gladieux P."/>
            <person name="Hiltunen Thoren M."/>
            <person name="Johannesson H."/>
        </authorList>
    </citation>
    <scope>NUCLEOTIDE SEQUENCE</scope>
    <source>
        <strain evidence="2">CBS 103.79</strain>
    </source>
</reference>
<comment type="caution">
    <text evidence="2">The sequence shown here is derived from an EMBL/GenBank/DDBJ whole genome shotgun (WGS) entry which is preliminary data.</text>
</comment>
<feature type="non-terminal residue" evidence="2">
    <location>
        <position position="151"/>
    </location>
</feature>
<proteinExistence type="predicted"/>
<sequence>MTPITNVSALVVKMQETLEEIHTTLASFDPGFHDRKLDDLEKRRFDAIQALSAAFSSETELLFYKRKAEREIIAEQRRKEDEEREKKRLDEDQELAARDHEEDVARDGKLREETEKIELETDSLMHQVEEEARLAVAEGRDKLQALQERRR</sequence>
<gene>
    <name evidence="2" type="ORF">C8A05DRAFT_14652</name>
</gene>
<evidence type="ECO:0000313" key="3">
    <source>
        <dbReference type="Proteomes" id="UP001303889"/>
    </source>
</evidence>
<evidence type="ECO:0000313" key="2">
    <source>
        <dbReference type="EMBL" id="KAK3903382.1"/>
    </source>
</evidence>
<organism evidence="2 3">
    <name type="scientific">Staphylotrichum tortipilum</name>
    <dbReference type="NCBI Taxonomy" id="2831512"/>
    <lineage>
        <taxon>Eukaryota</taxon>
        <taxon>Fungi</taxon>
        <taxon>Dikarya</taxon>
        <taxon>Ascomycota</taxon>
        <taxon>Pezizomycotina</taxon>
        <taxon>Sordariomycetes</taxon>
        <taxon>Sordariomycetidae</taxon>
        <taxon>Sordariales</taxon>
        <taxon>Chaetomiaceae</taxon>
        <taxon>Staphylotrichum</taxon>
    </lineage>
</organism>
<dbReference type="AlphaFoldDB" id="A0AAN6MLZ5"/>
<keyword evidence="3" id="KW-1185">Reference proteome</keyword>